<dbReference type="InterPro" id="IPR036116">
    <property type="entry name" value="FN3_sf"/>
</dbReference>
<keyword evidence="4" id="KW-1185">Reference proteome</keyword>
<dbReference type="SUPFAM" id="SSF49265">
    <property type="entry name" value="Fibronectin type III"/>
    <property type="match status" value="1"/>
</dbReference>
<dbReference type="CDD" id="cd00063">
    <property type="entry name" value="FN3"/>
    <property type="match status" value="1"/>
</dbReference>
<gene>
    <name evidence="3" type="ORF">KP79_PYT13410</name>
</gene>
<feature type="domain" description="Fibronectin type-III" evidence="2">
    <location>
        <begin position="130"/>
        <end position="241"/>
    </location>
</feature>
<reference evidence="3 4" key="1">
    <citation type="journal article" date="2017" name="Nat. Ecol. Evol.">
        <title>Scallop genome provides insights into evolution of bilaterian karyotype and development.</title>
        <authorList>
            <person name="Wang S."/>
            <person name="Zhang J."/>
            <person name="Jiao W."/>
            <person name="Li J."/>
            <person name="Xun X."/>
            <person name="Sun Y."/>
            <person name="Guo X."/>
            <person name="Huan P."/>
            <person name="Dong B."/>
            <person name="Zhang L."/>
            <person name="Hu X."/>
            <person name="Sun X."/>
            <person name="Wang J."/>
            <person name="Zhao C."/>
            <person name="Wang Y."/>
            <person name="Wang D."/>
            <person name="Huang X."/>
            <person name="Wang R."/>
            <person name="Lv J."/>
            <person name="Li Y."/>
            <person name="Zhang Z."/>
            <person name="Liu B."/>
            <person name="Lu W."/>
            <person name="Hui Y."/>
            <person name="Liang J."/>
            <person name="Zhou Z."/>
            <person name="Hou R."/>
            <person name="Li X."/>
            <person name="Liu Y."/>
            <person name="Li H."/>
            <person name="Ning X."/>
            <person name="Lin Y."/>
            <person name="Zhao L."/>
            <person name="Xing Q."/>
            <person name="Dou J."/>
            <person name="Li Y."/>
            <person name="Mao J."/>
            <person name="Guo H."/>
            <person name="Dou H."/>
            <person name="Li T."/>
            <person name="Mu C."/>
            <person name="Jiang W."/>
            <person name="Fu Q."/>
            <person name="Fu X."/>
            <person name="Miao Y."/>
            <person name="Liu J."/>
            <person name="Yu Q."/>
            <person name="Li R."/>
            <person name="Liao H."/>
            <person name="Li X."/>
            <person name="Kong Y."/>
            <person name="Jiang Z."/>
            <person name="Chourrout D."/>
            <person name="Li R."/>
            <person name="Bao Z."/>
        </authorList>
    </citation>
    <scope>NUCLEOTIDE SEQUENCE [LARGE SCALE GENOMIC DNA]</scope>
    <source>
        <strain evidence="3 4">PY_sf001</strain>
    </source>
</reference>
<proteinExistence type="predicted"/>
<dbReference type="AlphaFoldDB" id="A0A210R0P8"/>
<protein>
    <recommendedName>
        <fullName evidence="2">Fibronectin type-III domain-containing protein</fullName>
    </recommendedName>
</protein>
<dbReference type="EMBL" id="NEDP02000981">
    <property type="protein sequence ID" value="OWF54532.1"/>
    <property type="molecule type" value="Genomic_DNA"/>
</dbReference>
<evidence type="ECO:0000313" key="3">
    <source>
        <dbReference type="EMBL" id="OWF54532.1"/>
    </source>
</evidence>
<dbReference type="PROSITE" id="PS50853">
    <property type="entry name" value="FN3"/>
    <property type="match status" value="1"/>
</dbReference>
<dbReference type="InterPro" id="IPR003961">
    <property type="entry name" value="FN3_dom"/>
</dbReference>
<evidence type="ECO:0000259" key="2">
    <source>
        <dbReference type="PROSITE" id="PS50853"/>
    </source>
</evidence>
<comment type="caution">
    <text evidence="3">The sequence shown here is derived from an EMBL/GenBank/DDBJ whole genome shotgun (WGS) entry which is preliminary data.</text>
</comment>
<sequence length="251" mass="28133">MSTVEERYSGEVVGCDIGDVTLQIHLPCDDDEEFDEFPDNEPLLRNCNGGPSKKAPSTGEGHVASQTSRTNGRRLPRRQISAPTNVTGSLGICNGNELPYNPRPPPITRRQTMPSNLTQAVTECPRDVILEENVYEISETSPTQINITWTPPSNFNEIPKLVYELQLKKENDGDWLNLSDRGIPIVRVYTTETRFILDGERRTFSEGQCTWWLRIRAVSKGQYIRIEGPWSKDITLNILGNVSHVPIGGTP</sequence>
<name>A0A210R0P8_MIZYE</name>
<organism evidence="3 4">
    <name type="scientific">Mizuhopecten yessoensis</name>
    <name type="common">Japanese scallop</name>
    <name type="synonym">Patinopecten yessoensis</name>
    <dbReference type="NCBI Taxonomy" id="6573"/>
    <lineage>
        <taxon>Eukaryota</taxon>
        <taxon>Metazoa</taxon>
        <taxon>Spiralia</taxon>
        <taxon>Lophotrochozoa</taxon>
        <taxon>Mollusca</taxon>
        <taxon>Bivalvia</taxon>
        <taxon>Autobranchia</taxon>
        <taxon>Pteriomorphia</taxon>
        <taxon>Pectinida</taxon>
        <taxon>Pectinoidea</taxon>
        <taxon>Pectinidae</taxon>
        <taxon>Mizuhopecten</taxon>
    </lineage>
</organism>
<evidence type="ECO:0000256" key="1">
    <source>
        <dbReference type="SAM" id="MobiDB-lite"/>
    </source>
</evidence>
<dbReference type="InterPro" id="IPR013783">
    <property type="entry name" value="Ig-like_fold"/>
</dbReference>
<dbReference type="Gene3D" id="2.60.40.10">
    <property type="entry name" value="Immunoglobulins"/>
    <property type="match status" value="1"/>
</dbReference>
<accession>A0A210R0P8</accession>
<dbReference type="Proteomes" id="UP000242188">
    <property type="component" value="Unassembled WGS sequence"/>
</dbReference>
<dbReference type="OrthoDB" id="6108541at2759"/>
<feature type="region of interest" description="Disordered" evidence="1">
    <location>
        <begin position="38"/>
        <end position="74"/>
    </location>
</feature>
<evidence type="ECO:0000313" key="4">
    <source>
        <dbReference type="Proteomes" id="UP000242188"/>
    </source>
</evidence>